<dbReference type="InterPro" id="IPR016181">
    <property type="entry name" value="Acyl_CoA_acyltransferase"/>
</dbReference>
<dbReference type="GO" id="GO:1990883">
    <property type="term" value="F:18S rRNA cytidine N-acetyltransferase activity"/>
    <property type="evidence" value="ECO:0007669"/>
    <property type="project" value="TreeGrafter"/>
</dbReference>
<comment type="similarity">
    <text evidence="9">Belongs to the TmcA family.</text>
</comment>
<reference evidence="14" key="2">
    <citation type="submission" date="2017-05" db="EMBL/GenBank/DDBJ databases">
        <title>Whole genome sequence of fish pathogenic bacteria, Photobacterium damselae subsp. piscicida, strain 91-197, isolated from hybrid striped bass (Morone sp.) in USA.</title>
        <authorList>
            <person name="Teru Y."/>
            <person name="Hikima J."/>
            <person name="Kono T."/>
            <person name="Sakai M."/>
            <person name="Takano T."/>
            <person name="Hawke J.P."/>
            <person name="Takeyama H."/>
            <person name="Aoki T."/>
        </authorList>
    </citation>
    <scope>NUCLEOTIDE SEQUENCE [LARGE SCALE GENOMIC DNA]</scope>
    <source>
        <strain evidence="14">91-197</strain>
    </source>
</reference>
<dbReference type="PROSITE" id="PS51192">
    <property type="entry name" value="HELICASE_ATP_BIND_1"/>
    <property type="match status" value="1"/>
</dbReference>
<dbReference type="AlphaFoldDB" id="A0A1V1VGR5"/>
<dbReference type="HAMAP" id="MF_01886">
    <property type="entry name" value="tRNA_acetyltr_TmcA"/>
    <property type="match status" value="1"/>
</dbReference>
<dbReference type="InterPro" id="IPR032672">
    <property type="entry name" value="TmcA/NAT10/Kre33"/>
</dbReference>
<feature type="binding site" evidence="9">
    <location>
        <begin position="164"/>
        <end position="165"/>
    </location>
    <ligand>
        <name>ATP</name>
        <dbReference type="ChEBI" id="CHEBI:30616"/>
    </ligand>
</feature>
<comment type="catalytic activity">
    <reaction evidence="9">
        <text>cytidine(34) in elongator tRNA(Met) + acetyl-CoA + ATP + H2O = N(4)-acetylcytidine(34) in elongator tRNA(Met) + ADP + phosphate + CoA + H(+)</text>
        <dbReference type="Rhea" id="RHEA:43788"/>
        <dbReference type="Rhea" id="RHEA-COMP:10693"/>
        <dbReference type="Rhea" id="RHEA-COMP:10694"/>
        <dbReference type="ChEBI" id="CHEBI:15377"/>
        <dbReference type="ChEBI" id="CHEBI:15378"/>
        <dbReference type="ChEBI" id="CHEBI:30616"/>
        <dbReference type="ChEBI" id="CHEBI:43474"/>
        <dbReference type="ChEBI" id="CHEBI:57287"/>
        <dbReference type="ChEBI" id="CHEBI:57288"/>
        <dbReference type="ChEBI" id="CHEBI:74900"/>
        <dbReference type="ChEBI" id="CHEBI:82748"/>
        <dbReference type="ChEBI" id="CHEBI:456216"/>
        <dbReference type="EC" id="2.3.1.193"/>
    </reaction>
</comment>
<dbReference type="EMBL" id="AP018046">
    <property type="protein sequence ID" value="BAX56026.1"/>
    <property type="molecule type" value="Genomic_DNA"/>
</dbReference>
<dbReference type="PANTHER" id="PTHR10925:SF5">
    <property type="entry name" value="RNA CYTIDINE ACETYLTRANSFERASE"/>
    <property type="match status" value="1"/>
</dbReference>
<dbReference type="Proteomes" id="UP000516656">
    <property type="component" value="Chromosome 2"/>
</dbReference>
<comment type="function">
    <text evidence="9">Catalyzes the formation of N(4)-acetylcytidine (ac(4)C) at the wobble position of tRNA(Met), by using acetyl-CoA as an acetyl donor and ATP (or GTP).</text>
</comment>
<comment type="subcellular location">
    <subcellularLocation>
        <location evidence="9">Cytoplasm</location>
    </subcellularLocation>
</comment>
<sequence>MHIQFFHYLTQLIPFLQQTNSRRLVVIQGSYEWAQPYLKLCTSYYQEPLWVGELSSNLYQGRHISYKKAKTVLGQETDCVIFDGNSDLSYEAIGAVVGTIKGGGLAILFLPEEWEEANLAYQRLLNYIDINTVLFLSESRALFPKLPEIDDSIVHTASSVLEYGAITLDQQKGIEAIIKVMTGHRKRPLVLTADRGRGKSAALGLAAAQLLSQRKIKIVVTAPSLKAAQNIFYHAADRLGLECHLGRELSWQQSMLVYVAPDELLQQHVDCDLLFVDEAAAIPTSILERILNRYSRIVFSSTIHGYEGTGRGFAIKFKQILANKMPQFRSILLHQPVRWAENDPLEKWCFDALMLNAEMADVTQLPSHYSEIIYSLVSIDVLAKDEERFRQFVGLLINAHYQTSPNDIQLLLTHPDVLCFIASYQGRIIGCCIVLKEGGFDSALAEEVRLGQRRIKGHLLPQSIAAHIGLDAALTQGCGRIQRIAIHPNCQQQGLGLKLLETVTSQAKTLDLDYLGTSFGASSDLTKFWIKANYQFIRLGLTKDASSGVHSALAVYPLTTKSETWLESAQTLFAANLMYQRVEVFSQLEPSLLLLLWRSLKQENQASFLSLDLMNMQLSAFLRGGMGYDLVVASLEQLMMWYLSQPSFLSEHDESFFCRKVFQKRSWSELVIDYELVGQKQAEQKLRAIVQEIFLKWSTEHANIS</sequence>
<evidence type="ECO:0000256" key="8">
    <source>
        <dbReference type="ARBA" id="ARBA00023315"/>
    </source>
</evidence>
<dbReference type="InterPro" id="IPR024914">
    <property type="entry name" value="tRNA_acetyltr_TmcA"/>
</dbReference>
<dbReference type="GO" id="GO:0005737">
    <property type="term" value="C:cytoplasm"/>
    <property type="evidence" value="ECO:0007669"/>
    <property type="project" value="UniProtKB-SubCell"/>
</dbReference>
<evidence type="ECO:0000313" key="14">
    <source>
        <dbReference type="Proteomes" id="UP000218676"/>
    </source>
</evidence>
<dbReference type="InterPro" id="IPR013562">
    <property type="entry name" value="TmcA/NAT10_N"/>
</dbReference>
<dbReference type="GO" id="GO:0005524">
    <property type="term" value="F:ATP binding"/>
    <property type="evidence" value="ECO:0007669"/>
    <property type="project" value="UniProtKB-UniRule"/>
</dbReference>
<dbReference type="EC" id="2.3.1.193" evidence="9"/>
<dbReference type="InterPro" id="IPR038321">
    <property type="entry name" value="TmcA_C_sf"/>
</dbReference>
<proteinExistence type="inferred from homology"/>
<dbReference type="GO" id="GO:0000049">
    <property type="term" value="F:tRNA binding"/>
    <property type="evidence" value="ECO:0007669"/>
    <property type="project" value="UniProtKB-UniRule"/>
</dbReference>
<keyword evidence="1 9" id="KW-0963">Cytoplasm</keyword>
<evidence type="ECO:0000259" key="10">
    <source>
        <dbReference type="PROSITE" id="PS51186"/>
    </source>
</evidence>
<reference evidence="13 15" key="3">
    <citation type="submission" date="2020-09" db="EMBL/GenBank/DDBJ databases">
        <title>Complete, closed and curated genome sequences of Photobacterium damselae subsp. piscicida isolates from Australia indicate localised evolution and additional plasmid-borne pathogenicity mechanisms.</title>
        <authorList>
            <person name="Baseggio L."/>
            <person name="Silayeva O."/>
            <person name="Buller N."/>
            <person name="Landos M."/>
            <person name="Engelstaedter J."/>
            <person name="Barnes A.C."/>
        </authorList>
    </citation>
    <scope>NUCLEOTIDE SEQUENCE [LARGE SCALE GENOMIC DNA]</scope>
    <source>
        <strain evidence="13 15">AS-16-0540-1</strain>
    </source>
</reference>
<evidence type="ECO:0000256" key="3">
    <source>
        <dbReference type="ARBA" id="ARBA00022679"/>
    </source>
</evidence>
<dbReference type="RefSeq" id="WP_086959256.1">
    <property type="nucleotide sequence ID" value="NZ_AP018046.1"/>
</dbReference>
<evidence type="ECO:0000256" key="9">
    <source>
        <dbReference type="HAMAP-Rule" id="MF_01886"/>
    </source>
</evidence>
<keyword evidence="3 9" id="KW-0808">Transferase</keyword>
<gene>
    <name evidence="9" type="primary">tmcA</name>
    <name evidence="13" type="ORF">IC627_18780</name>
    <name evidence="12" type="ORF">PDPUS_2_01441</name>
</gene>
<dbReference type="Pfam" id="PF05127">
    <property type="entry name" value="NAT10_TcmA_helicase"/>
    <property type="match status" value="1"/>
</dbReference>
<evidence type="ECO:0000313" key="15">
    <source>
        <dbReference type="Proteomes" id="UP000516656"/>
    </source>
</evidence>
<evidence type="ECO:0000313" key="13">
    <source>
        <dbReference type="EMBL" id="QOD57939.1"/>
    </source>
</evidence>
<dbReference type="InterPro" id="IPR027417">
    <property type="entry name" value="P-loop_NTPase"/>
</dbReference>
<feature type="binding site" evidence="9">
    <location>
        <position position="338"/>
    </location>
    <ligand>
        <name>ATP</name>
        <dbReference type="ChEBI" id="CHEBI:30616"/>
    </ligand>
</feature>
<dbReference type="Gene3D" id="3.40.50.11040">
    <property type="match status" value="1"/>
</dbReference>
<accession>A0A1V1VGR5</accession>
<name>A0A1V1VGR5_PHODP</name>
<dbReference type="PANTHER" id="PTHR10925">
    <property type="entry name" value="N-ACETYLTRANSFERASE 10"/>
    <property type="match status" value="1"/>
</dbReference>
<evidence type="ECO:0000256" key="1">
    <source>
        <dbReference type="ARBA" id="ARBA00022490"/>
    </source>
</evidence>
<keyword evidence="4 9" id="KW-0819">tRNA processing</keyword>
<dbReference type="InterPro" id="IPR014001">
    <property type="entry name" value="Helicase_ATP-bd"/>
</dbReference>
<evidence type="ECO:0000256" key="6">
    <source>
        <dbReference type="ARBA" id="ARBA00022840"/>
    </source>
</evidence>
<dbReference type="SUPFAM" id="SSF55729">
    <property type="entry name" value="Acyl-CoA N-acyltransferases (Nat)"/>
    <property type="match status" value="1"/>
</dbReference>
<evidence type="ECO:0000259" key="11">
    <source>
        <dbReference type="PROSITE" id="PS51192"/>
    </source>
</evidence>
<dbReference type="PROSITE" id="PS51186">
    <property type="entry name" value="GNAT"/>
    <property type="match status" value="1"/>
</dbReference>
<evidence type="ECO:0000256" key="7">
    <source>
        <dbReference type="ARBA" id="ARBA00022884"/>
    </source>
</evidence>
<evidence type="ECO:0000256" key="4">
    <source>
        <dbReference type="ARBA" id="ARBA00022694"/>
    </source>
</evidence>
<evidence type="ECO:0000256" key="5">
    <source>
        <dbReference type="ARBA" id="ARBA00022741"/>
    </source>
</evidence>
<dbReference type="Proteomes" id="UP000218676">
    <property type="component" value="Chromosome 2"/>
</dbReference>
<dbReference type="SUPFAM" id="SSF52540">
    <property type="entry name" value="P-loop containing nucleoside triphosphate hydrolases"/>
    <property type="match status" value="1"/>
</dbReference>
<evidence type="ECO:0000313" key="12">
    <source>
        <dbReference type="EMBL" id="BAX56026.1"/>
    </source>
</evidence>
<dbReference type="Pfam" id="PF13718">
    <property type="entry name" value="GNAT_acetyltr_2"/>
    <property type="match status" value="1"/>
</dbReference>
<organism evidence="12 14">
    <name type="scientific">Photobacterium damsela subsp. piscicida</name>
    <name type="common">Pasteurella piscicida</name>
    <dbReference type="NCBI Taxonomy" id="38294"/>
    <lineage>
        <taxon>Bacteria</taxon>
        <taxon>Pseudomonadati</taxon>
        <taxon>Pseudomonadota</taxon>
        <taxon>Gammaproteobacteria</taxon>
        <taxon>Vibrionales</taxon>
        <taxon>Vibrionaceae</taxon>
        <taxon>Photobacterium</taxon>
    </lineage>
</organism>
<keyword evidence="2 9" id="KW-0820">tRNA-binding</keyword>
<reference evidence="12" key="1">
    <citation type="journal article" date="2017" name="Genome Announc.">
        <title>Whole-Genome Sequence of Photobacterium damselae subsp. piscicida Strain 91-197, Isolated from Hybrid Striped Bass (Morone sp.) in the United States.</title>
        <authorList>
            <person name="Teru Y."/>
            <person name="Hikima J."/>
            <person name="Kono T."/>
            <person name="Sakai M."/>
            <person name="Takano T."/>
            <person name="Hawke J.P."/>
            <person name="Takeyama H."/>
            <person name="Aoki T."/>
        </authorList>
    </citation>
    <scope>NUCLEOTIDE SEQUENCE</scope>
    <source>
        <strain evidence="12">91-197</strain>
    </source>
</reference>
<dbReference type="InterPro" id="IPR007807">
    <property type="entry name" value="TcmA/NAT10_helicase"/>
</dbReference>
<comment type="caution">
    <text evidence="9">Lacks conserved residue(s) required for the propagation of feature annotation.</text>
</comment>
<dbReference type="Gene3D" id="1.20.120.890">
    <property type="entry name" value="tRNA(Met) cytidine acetyltransferase, tail domain"/>
    <property type="match status" value="1"/>
</dbReference>
<feature type="domain" description="Helicase ATP-binding" evidence="11">
    <location>
        <begin position="180"/>
        <end position="321"/>
    </location>
</feature>
<evidence type="ECO:0000256" key="2">
    <source>
        <dbReference type="ARBA" id="ARBA00022555"/>
    </source>
</evidence>
<dbReference type="Pfam" id="PF08351">
    <property type="entry name" value="TmcA_N"/>
    <property type="match status" value="1"/>
</dbReference>
<keyword evidence="7 9" id="KW-0694">RNA-binding</keyword>
<keyword evidence="6 9" id="KW-0067">ATP-binding</keyword>
<dbReference type="GO" id="GO:1904812">
    <property type="term" value="P:rRNA acetylation involved in maturation of SSU-rRNA"/>
    <property type="evidence" value="ECO:0007669"/>
    <property type="project" value="TreeGrafter"/>
</dbReference>
<dbReference type="EMBL" id="CP061855">
    <property type="protein sequence ID" value="QOD57939.1"/>
    <property type="molecule type" value="Genomic_DNA"/>
</dbReference>
<dbReference type="GO" id="GO:0051391">
    <property type="term" value="P:tRNA acetylation"/>
    <property type="evidence" value="ECO:0007669"/>
    <property type="project" value="UniProtKB-UniRule"/>
</dbReference>
<dbReference type="CDD" id="cd04301">
    <property type="entry name" value="NAT_SF"/>
    <property type="match status" value="1"/>
</dbReference>
<keyword evidence="5 9" id="KW-0547">Nucleotide-binding</keyword>
<dbReference type="Gene3D" id="3.40.50.300">
    <property type="entry name" value="P-loop containing nucleotide triphosphate hydrolases"/>
    <property type="match status" value="1"/>
</dbReference>
<dbReference type="Gene3D" id="3.40.630.30">
    <property type="match status" value="1"/>
</dbReference>
<protein>
    <recommendedName>
        <fullName evidence="9">tRNA(Met) cytidine acetyltransferase TmcA</fullName>
        <ecNumber evidence="9">2.3.1.193</ecNumber>
    </recommendedName>
</protein>
<dbReference type="GO" id="GO:0051392">
    <property type="term" value="F:tRNA cytidine N4-acetyltransferase activity"/>
    <property type="evidence" value="ECO:0007669"/>
    <property type="project" value="UniProtKB-UniRule"/>
</dbReference>
<feature type="domain" description="N-acetyltransferase" evidence="10">
    <location>
        <begin position="379"/>
        <end position="583"/>
    </location>
</feature>
<dbReference type="GO" id="GO:0002101">
    <property type="term" value="P:tRNA wobble cytosine modification"/>
    <property type="evidence" value="ECO:0007669"/>
    <property type="project" value="UniProtKB-UniRule"/>
</dbReference>
<feature type="binding site" evidence="9">
    <location>
        <position position="170"/>
    </location>
    <ligand>
        <name>ATP</name>
        <dbReference type="ChEBI" id="CHEBI:30616"/>
    </ligand>
</feature>
<dbReference type="InterPro" id="IPR000182">
    <property type="entry name" value="GNAT_dom"/>
</dbReference>
<keyword evidence="8 9" id="KW-0012">Acyltransferase</keyword>